<accession>A0A844GJR7</accession>
<evidence type="ECO:0000256" key="2">
    <source>
        <dbReference type="ARBA" id="ARBA00022448"/>
    </source>
</evidence>
<name>A0A844GJR7_9FIRM</name>
<dbReference type="PIRSF" id="PIRSF002741">
    <property type="entry name" value="MppA"/>
    <property type="match status" value="1"/>
</dbReference>
<evidence type="ECO:0000313" key="6">
    <source>
        <dbReference type="EMBL" id="MTD60517.1"/>
    </source>
</evidence>
<comment type="similarity">
    <text evidence="1">Belongs to the bacterial solute-binding protein 5 family.</text>
</comment>
<dbReference type="InterPro" id="IPR039424">
    <property type="entry name" value="SBP_5"/>
</dbReference>
<keyword evidence="2" id="KW-0813">Transport</keyword>
<dbReference type="CDD" id="cd00995">
    <property type="entry name" value="PBP2_NikA_DppA_OppA_like"/>
    <property type="match status" value="1"/>
</dbReference>
<evidence type="ECO:0000256" key="4">
    <source>
        <dbReference type="SAM" id="SignalP"/>
    </source>
</evidence>
<gene>
    <name evidence="6" type="ORF">GKZ57_04400</name>
</gene>
<dbReference type="GO" id="GO:0042597">
    <property type="term" value="C:periplasmic space"/>
    <property type="evidence" value="ECO:0007669"/>
    <property type="project" value="UniProtKB-ARBA"/>
</dbReference>
<protein>
    <recommendedName>
        <fullName evidence="5">Solute-binding protein family 5 domain-containing protein</fullName>
    </recommendedName>
</protein>
<comment type="caution">
    <text evidence="6">The sequence shown here is derived from an EMBL/GenBank/DDBJ whole genome shotgun (WGS) entry which is preliminary data.</text>
</comment>
<reference evidence="6 7" key="1">
    <citation type="submission" date="2019-11" db="EMBL/GenBank/DDBJ databases">
        <title>Draft genome sequence of Blautia luti DSM 14534T, isolated from human stool.</title>
        <authorList>
            <person name="Ortiz R."/>
            <person name="Melis-Arcos F."/>
            <person name="Covarrubias P."/>
            <person name="Cardenas J.P."/>
            <person name="Perez-Donoso J."/>
            <person name="Almonacid D."/>
        </authorList>
    </citation>
    <scope>NUCLEOTIDE SEQUENCE [LARGE SCALE GENOMIC DNA]</scope>
    <source>
        <strain evidence="6 7">DSM 14534</strain>
    </source>
</reference>
<dbReference type="InterPro" id="IPR030678">
    <property type="entry name" value="Peptide/Ni-bd"/>
</dbReference>
<dbReference type="Pfam" id="PF00496">
    <property type="entry name" value="SBP_bac_5"/>
    <property type="match status" value="1"/>
</dbReference>
<keyword evidence="3 4" id="KW-0732">Signal</keyword>
<dbReference type="RefSeq" id="WP_118508787.1">
    <property type="nucleotide sequence ID" value="NZ_WMBC01000002.1"/>
</dbReference>
<dbReference type="GO" id="GO:0015833">
    <property type="term" value="P:peptide transport"/>
    <property type="evidence" value="ECO:0007669"/>
    <property type="project" value="TreeGrafter"/>
</dbReference>
<evidence type="ECO:0000256" key="3">
    <source>
        <dbReference type="ARBA" id="ARBA00022729"/>
    </source>
</evidence>
<dbReference type="Gene3D" id="3.90.76.10">
    <property type="entry name" value="Dipeptide-binding Protein, Domain 1"/>
    <property type="match status" value="1"/>
</dbReference>
<feature type="chain" id="PRO_5032654249" description="Solute-binding protein family 5 domain-containing protein" evidence="4">
    <location>
        <begin position="29"/>
        <end position="502"/>
    </location>
</feature>
<evidence type="ECO:0000256" key="1">
    <source>
        <dbReference type="ARBA" id="ARBA00005695"/>
    </source>
</evidence>
<evidence type="ECO:0000313" key="7">
    <source>
        <dbReference type="Proteomes" id="UP000437824"/>
    </source>
</evidence>
<dbReference type="SUPFAM" id="SSF53850">
    <property type="entry name" value="Periplasmic binding protein-like II"/>
    <property type="match status" value="1"/>
</dbReference>
<dbReference type="InterPro" id="IPR000914">
    <property type="entry name" value="SBP_5_dom"/>
</dbReference>
<feature type="signal peptide" evidence="4">
    <location>
        <begin position="1"/>
        <end position="28"/>
    </location>
</feature>
<dbReference type="AlphaFoldDB" id="A0A844GJR7"/>
<sequence length="502" mass="55893">MRMKKALAILTAVCTVTASMCFATVAHAADKTDLVIALDADIDTLHATNYSTGVEQDVLNQIYDTLMYYNPDGKHDPEPRIAESYEVSEDGLDYTFHLRDDAKFHDGAAVTADDVVFSLELFKQSEYQGSQISMLSSVEATDDKTVVCHLDTPYAPFLQGVLTPYICEKAYYEKDEDAFATNPIGSGPYKFVSRATGSNITLEANEDYYRGAPEIKNLTFEVIPDAATKAIALQTGEVNFAEVDSSVLPQLQANSAIKIAEVENSGFAYVSMNLEKKPFNNEKVRQAINYAIDRDNLVSVCYDGEAEVNSNICAKERFGYSDDQPQYTYDPDKAKELLAEAGIETPYDLGEILVAEKYSNLATVIQNDLKAVGLEMEISVKEFNSYISDLTSGNYGITALTMTLDGDTQSLEMAFTSDYIGTANNARYSDEEMDKLFDEARAETDNDKRLEIFDQIFTKAQDEAIYAVLCNPLTLYAYNAELTCPEEFPFEGNYYVYDFNWA</sequence>
<dbReference type="GO" id="GO:0043190">
    <property type="term" value="C:ATP-binding cassette (ABC) transporter complex"/>
    <property type="evidence" value="ECO:0007669"/>
    <property type="project" value="InterPro"/>
</dbReference>
<dbReference type="Proteomes" id="UP000437824">
    <property type="component" value="Unassembled WGS sequence"/>
</dbReference>
<feature type="domain" description="Solute-binding protein family 5" evidence="5">
    <location>
        <begin position="77"/>
        <end position="405"/>
    </location>
</feature>
<dbReference type="PANTHER" id="PTHR30290:SF9">
    <property type="entry name" value="OLIGOPEPTIDE-BINDING PROTEIN APPA"/>
    <property type="match status" value="1"/>
</dbReference>
<organism evidence="6 7">
    <name type="scientific">Blautia luti DSM 14534 = JCM 17040</name>
    <dbReference type="NCBI Taxonomy" id="649762"/>
    <lineage>
        <taxon>Bacteria</taxon>
        <taxon>Bacillati</taxon>
        <taxon>Bacillota</taxon>
        <taxon>Clostridia</taxon>
        <taxon>Lachnospirales</taxon>
        <taxon>Lachnospiraceae</taxon>
        <taxon>Blautia</taxon>
    </lineage>
</organism>
<dbReference type="EMBL" id="WMBC01000002">
    <property type="protein sequence ID" value="MTD60517.1"/>
    <property type="molecule type" value="Genomic_DNA"/>
</dbReference>
<dbReference type="Gene3D" id="3.10.105.10">
    <property type="entry name" value="Dipeptide-binding Protein, Domain 3"/>
    <property type="match status" value="1"/>
</dbReference>
<dbReference type="GO" id="GO:1904680">
    <property type="term" value="F:peptide transmembrane transporter activity"/>
    <property type="evidence" value="ECO:0007669"/>
    <property type="project" value="TreeGrafter"/>
</dbReference>
<dbReference type="Gene3D" id="3.40.190.10">
    <property type="entry name" value="Periplasmic binding protein-like II"/>
    <property type="match status" value="1"/>
</dbReference>
<dbReference type="PANTHER" id="PTHR30290">
    <property type="entry name" value="PERIPLASMIC BINDING COMPONENT OF ABC TRANSPORTER"/>
    <property type="match status" value="1"/>
</dbReference>
<proteinExistence type="inferred from homology"/>
<evidence type="ECO:0000259" key="5">
    <source>
        <dbReference type="Pfam" id="PF00496"/>
    </source>
</evidence>